<dbReference type="CDD" id="cd21133">
    <property type="entry name" value="EVE"/>
    <property type="match status" value="1"/>
</dbReference>
<dbReference type="SUPFAM" id="SSF88697">
    <property type="entry name" value="PUA domain-like"/>
    <property type="match status" value="1"/>
</dbReference>
<proteinExistence type="predicted"/>
<feature type="compositionally biased region" description="Low complexity" evidence="5">
    <location>
        <begin position="48"/>
        <end position="65"/>
    </location>
</feature>
<dbReference type="EMBL" id="BRXU01000011">
    <property type="protein sequence ID" value="GLC55036.1"/>
    <property type="molecule type" value="Genomic_DNA"/>
</dbReference>
<dbReference type="InterPro" id="IPR015947">
    <property type="entry name" value="PUA-like_sf"/>
</dbReference>
<evidence type="ECO:0000256" key="1">
    <source>
        <dbReference type="ARBA" id="ARBA00004123"/>
    </source>
</evidence>
<dbReference type="InterPro" id="IPR052181">
    <property type="entry name" value="5hmC_binding"/>
</dbReference>
<evidence type="ECO:0000259" key="6">
    <source>
        <dbReference type="Pfam" id="PF01878"/>
    </source>
</evidence>
<feature type="compositionally biased region" description="Low complexity" evidence="5">
    <location>
        <begin position="135"/>
        <end position="149"/>
    </location>
</feature>
<evidence type="ECO:0000256" key="5">
    <source>
        <dbReference type="SAM" id="MobiDB-lite"/>
    </source>
</evidence>
<feature type="compositionally biased region" description="Acidic residues" evidence="5">
    <location>
        <begin position="367"/>
        <end position="382"/>
    </location>
</feature>
<keyword evidence="3" id="KW-0597">Phosphoprotein</keyword>
<dbReference type="AlphaFoldDB" id="A0A9W6F460"/>
<dbReference type="InterPro" id="IPR047197">
    <property type="entry name" value="THYN1-like_EVE"/>
</dbReference>
<organism evidence="7 8">
    <name type="scientific">Pleodorina starrii</name>
    <dbReference type="NCBI Taxonomy" id="330485"/>
    <lineage>
        <taxon>Eukaryota</taxon>
        <taxon>Viridiplantae</taxon>
        <taxon>Chlorophyta</taxon>
        <taxon>core chlorophytes</taxon>
        <taxon>Chlorophyceae</taxon>
        <taxon>CS clade</taxon>
        <taxon>Chlamydomonadales</taxon>
        <taxon>Volvocaceae</taxon>
        <taxon>Pleodorina</taxon>
    </lineage>
</organism>
<sequence length="404" mass="42511">MAPRASKRSASKAEETIDPGRDGPPPAHDQGQEPATAEQKPAKRPRKQAAAAAAAASAQTDAKPASEAPSRPKRNTKAEPKPKPSPGSDADAGSDPDADADRNSSGDEDDSDGAAGAKNRTARAGAKDSKKPSKAKAAAPKAGAGTAAPRDPPPPAPAPAPGPRYFLMKSEPEEFSLDDLAAKPNQTSHWEGVRNAQARNIMRSMRLGDQALFYHSSCKVPAAVGVVRVVREAYPDHFAFDKSSKYHDPSSSPDSPKWWMVDVQLVRRLARPVTLAELRQEGARGPPIRDMVLINKSRLSVQPVSEEQWRRILELELEGGEGGEGEGATTAAVAKKGKEGKEARGKGKEGGEVKGERKKGAAAAAAQEEEEGEEEEEEEEEEGKERAAKKGGGGGGGGRGKKGK</sequence>
<feature type="region of interest" description="Disordered" evidence="5">
    <location>
        <begin position="1"/>
        <end position="166"/>
    </location>
</feature>
<feature type="compositionally biased region" description="Basic and acidic residues" evidence="5">
    <location>
        <begin position="336"/>
        <end position="359"/>
    </location>
</feature>
<dbReference type="Pfam" id="PF01878">
    <property type="entry name" value="EVE"/>
    <property type="match status" value="1"/>
</dbReference>
<comment type="caution">
    <text evidence="7">The sequence shown here is derived from an EMBL/GenBank/DDBJ whole genome shotgun (WGS) entry which is preliminary data.</text>
</comment>
<evidence type="ECO:0000256" key="4">
    <source>
        <dbReference type="ARBA" id="ARBA00023242"/>
    </source>
</evidence>
<accession>A0A9W6F460</accession>
<gene>
    <name evidence="7" type="primary">PLEST006746</name>
    <name evidence="7" type="ORF">PLESTB_000933500</name>
</gene>
<dbReference type="PANTHER" id="PTHR14087:SF7">
    <property type="entry name" value="THYMOCYTE NUCLEAR PROTEIN 1"/>
    <property type="match status" value="1"/>
</dbReference>
<dbReference type="FunFam" id="3.10.590.10:FF:000003">
    <property type="entry name" value="Thymocyte nuclear protein 1"/>
    <property type="match status" value="1"/>
</dbReference>
<dbReference type="Gene3D" id="3.10.590.10">
    <property type="entry name" value="ph1033 like domains"/>
    <property type="match status" value="1"/>
</dbReference>
<evidence type="ECO:0000313" key="7">
    <source>
        <dbReference type="EMBL" id="GLC55036.1"/>
    </source>
</evidence>
<feature type="compositionally biased region" description="Basic residues" evidence="5">
    <location>
        <begin position="1"/>
        <end position="10"/>
    </location>
</feature>
<feature type="region of interest" description="Disordered" evidence="5">
    <location>
        <begin position="320"/>
        <end position="404"/>
    </location>
</feature>
<feature type="compositionally biased region" description="Basic and acidic residues" evidence="5">
    <location>
        <begin position="11"/>
        <end position="21"/>
    </location>
</feature>
<keyword evidence="4" id="KW-0539">Nucleus</keyword>
<feature type="compositionally biased region" description="Pro residues" evidence="5">
    <location>
        <begin position="150"/>
        <end position="162"/>
    </location>
</feature>
<reference evidence="7 8" key="1">
    <citation type="journal article" date="2023" name="Commun. Biol.">
        <title>Reorganization of the ancestral sex-determining regions during the evolution of trioecy in Pleodorina starrii.</title>
        <authorList>
            <person name="Takahashi K."/>
            <person name="Suzuki S."/>
            <person name="Kawai-Toyooka H."/>
            <person name="Yamamoto K."/>
            <person name="Hamaji T."/>
            <person name="Ootsuki R."/>
            <person name="Yamaguchi H."/>
            <person name="Kawachi M."/>
            <person name="Higashiyama T."/>
            <person name="Nozaki H."/>
        </authorList>
    </citation>
    <scope>NUCLEOTIDE SEQUENCE [LARGE SCALE GENOMIC DNA]</scope>
    <source>
        <strain evidence="7 8">NIES-4479</strain>
    </source>
</reference>
<dbReference type="Proteomes" id="UP001165080">
    <property type="component" value="Unassembled WGS sequence"/>
</dbReference>
<protein>
    <recommendedName>
        <fullName evidence="2">Thymocyte nuclear protein 1</fullName>
    </recommendedName>
</protein>
<dbReference type="OrthoDB" id="41445at2759"/>
<dbReference type="InterPro" id="IPR002740">
    <property type="entry name" value="EVE_domain"/>
</dbReference>
<dbReference type="GO" id="GO:0005634">
    <property type="term" value="C:nucleus"/>
    <property type="evidence" value="ECO:0007669"/>
    <property type="project" value="UniProtKB-SubCell"/>
</dbReference>
<evidence type="ECO:0000313" key="8">
    <source>
        <dbReference type="Proteomes" id="UP001165080"/>
    </source>
</evidence>
<feature type="domain" description="EVE" evidence="6">
    <location>
        <begin position="164"/>
        <end position="315"/>
    </location>
</feature>
<dbReference type="PANTHER" id="PTHR14087">
    <property type="entry name" value="THYMOCYTE NUCLEAR PROTEIN 1"/>
    <property type="match status" value="1"/>
</dbReference>
<evidence type="ECO:0000256" key="2">
    <source>
        <dbReference type="ARBA" id="ARBA00014654"/>
    </source>
</evidence>
<evidence type="ECO:0000256" key="3">
    <source>
        <dbReference type="ARBA" id="ARBA00022553"/>
    </source>
</evidence>
<name>A0A9W6F460_9CHLO</name>
<comment type="subcellular location">
    <subcellularLocation>
        <location evidence="1">Nucleus</location>
    </subcellularLocation>
</comment>
<keyword evidence="8" id="KW-1185">Reference proteome</keyword>